<evidence type="ECO:0000256" key="8">
    <source>
        <dbReference type="SAM" id="Phobius"/>
    </source>
</evidence>
<dbReference type="Gene3D" id="1.20.1530.20">
    <property type="match status" value="1"/>
</dbReference>
<feature type="transmembrane region" description="Helical" evidence="8">
    <location>
        <begin position="6"/>
        <end position="24"/>
    </location>
</feature>
<name>A0A395WCX3_9FIRM</name>
<dbReference type="EMBL" id="QRYQ01000005">
    <property type="protein sequence ID" value="RGU92666.1"/>
    <property type="molecule type" value="Genomic_DNA"/>
</dbReference>
<evidence type="ECO:0000256" key="2">
    <source>
        <dbReference type="ARBA" id="ARBA00010145"/>
    </source>
</evidence>
<keyword evidence="6 8" id="KW-1133">Transmembrane helix</keyword>
<evidence type="ECO:0000256" key="5">
    <source>
        <dbReference type="ARBA" id="ARBA00022692"/>
    </source>
</evidence>
<proteinExistence type="inferred from homology"/>
<comment type="caution">
    <text evidence="9">The sequence shown here is derived from an EMBL/GenBank/DDBJ whole genome shotgun (WGS) entry which is preliminary data.</text>
</comment>
<dbReference type="RefSeq" id="WP_118324905.1">
    <property type="nucleotide sequence ID" value="NZ_CATXNH010000013.1"/>
</dbReference>
<evidence type="ECO:0000256" key="1">
    <source>
        <dbReference type="ARBA" id="ARBA00004651"/>
    </source>
</evidence>
<feature type="transmembrane region" description="Helical" evidence="8">
    <location>
        <begin position="160"/>
        <end position="182"/>
    </location>
</feature>
<reference evidence="9 10" key="1">
    <citation type="submission" date="2018-08" db="EMBL/GenBank/DDBJ databases">
        <title>A genome reference for cultivated species of the human gut microbiota.</title>
        <authorList>
            <person name="Zou Y."/>
            <person name="Xue W."/>
            <person name="Luo G."/>
        </authorList>
    </citation>
    <scope>NUCLEOTIDE SEQUENCE [LARGE SCALE GENOMIC DNA]</scope>
    <source>
        <strain evidence="9 10">AF15-20</strain>
    </source>
</reference>
<feature type="transmembrane region" description="Helical" evidence="8">
    <location>
        <begin position="225"/>
        <end position="247"/>
    </location>
</feature>
<comment type="subcellular location">
    <subcellularLocation>
        <location evidence="1">Cell membrane</location>
        <topology evidence="1">Multi-pass membrane protein</topology>
    </subcellularLocation>
</comment>
<dbReference type="PANTHER" id="PTHR36838">
    <property type="entry name" value="AUXIN EFFLUX CARRIER FAMILY PROTEIN"/>
    <property type="match status" value="1"/>
</dbReference>
<dbReference type="GO" id="GO:0055085">
    <property type="term" value="P:transmembrane transport"/>
    <property type="evidence" value="ECO:0007669"/>
    <property type="project" value="InterPro"/>
</dbReference>
<feature type="transmembrane region" description="Helical" evidence="8">
    <location>
        <begin position="68"/>
        <end position="90"/>
    </location>
</feature>
<dbReference type="InterPro" id="IPR004776">
    <property type="entry name" value="Mem_transp_PIN-like"/>
</dbReference>
<keyword evidence="3" id="KW-0813">Transport</keyword>
<feature type="transmembrane region" description="Helical" evidence="8">
    <location>
        <begin position="126"/>
        <end position="148"/>
    </location>
</feature>
<evidence type="ECO:0000313" key="10">
    <source>
        <dbReference type="Proteomes" id="UP000265489"/>
    </source>
</evidence>
<feature type="transmembrane region" description="Helical" evidence="8">
    <location>
        <begin position="253"/>
        <end position="273"/>
    </location>
</feature>
<keyword evidence="7 8" id="KW-0472">Membrane</keyword>
<sequence>MENLLFSLNATIPIFLLMVVGYFLNKMNILEDALASKLNSFVFKVSLPLLLFVDVSKSNFKDLWDTKFVVFCVVATLISILLSILFSLRLKDKAIQGEFIQACYRSSAALLGLALTSNIYPDVGVAPLMLMSVVFVYNVVSVVILSFFKAEQSKVNYKKTFVGILKNPLILGIVVGVLVSILPFKLPQVINKTISMIASTATPLGLMAMGATFDFDQAKGELKPSLFCTFMKLIGFCAIFLPIAALLGFRNQALVAILIMCGSSTTVSGFVMAKSMGHKGVLTSSVVMLTTLLSAFSITFWLTILKSFGLI</sequence>
<dbReference type="PANTHER" id="PTHR36838:SF4">
    <property type="entry name" value="AUXIN EFFLUX CARRIER FAMILY PROTEIN"/>
    <property type="match status" value="1"/>
</dbReference>
<dbReference type="GO" id="GO:0005886">
    <property type="term" value="C:plasma membrane"/>
    <property type="evidence" value="ECO:0007669"/>
    <property type="project" value="UniProtKB-SubCell"/>
</dbReference>
<evidence type="ECO:0000256" key="4">
    <source>
        <dbReference type="ARBA" id="ARBA00022475"/>
    </source>
</evidence>
<evidence type="ECO:0000256" key="3">
    <source>
        <dbReference type="ARBA" id="ARBA00022448"/>
    </source>
</evidence>
<dbReference type="Pfam" id="PF03547">
    <property type="entry name" value="Mem_trans"/>
    <property type="match status" value="1"/>
</dbReference>
<dbReference type="InterPro" id="IPR038770">
    <property type="entry name" value="Na+/solute_symporter_sf"/>
</dbReference>
<dbReference type="GeneID" id="66579646"/>
<feature type="transmembrane region" description="Helical" evidence="8">
    <location>
        <begin position="194"/>
        <end position="213"/>
    </location>
</feature>
<dbReference type="AlphaFoldDB" id="A0A395WCX3"/>
<evidence type="ECO:0000256" key="7">
    <source>
        <dbReference type="ARBA" id="ARBA00023136"/>
    </source>
</evidence>
<dbReference type="Proteomes" id="UP000265489">
    <property type="component" value="Unassembled WGS sequence"/>
</dbReference>
<evidence type="ECO:0000256" key="6">
    <source>
        <dbReference type="ARBA" id="ARBA00022989"/>
    </source>
</evidence>
<organism evidence="9 10">
    <name type="scientific">Holdemanella biformis</name>
    <dbReference type="NCBI Taxonomy" id="1735"/>
    <lineage>
        <taxon>Bacteria</taxon>
        <taxon>Bacillati</taxon>
        <taxon>Bacillota</taxon>
        <taxon>Erysipelotrichia</taxon>
        <taxon>Erysipelotrichales</taxon>
        <taxon>Erysipelotrichaceae</taxon>
        <taxon>Holdemanella</taxon>
    </lineage>
</organism>
<accession>A0A395WCX3</accession>
<feature type="transmembrane region" description="Helical" evidence="8">
    <location>
        <begin position="285"/>
        <end position="304"/>
    </location>
</feature>
<gene>
    <name evidence="9" type="ORF">DWW32_04425</name>
</gene>
<keyword evidence="4" id="KW-1003">Cell membrane</keyword>
<protein>
    <submittedName>
        <fullName evidence="9">AEC family transporter</fullName>
    </submittedName>
</protein>
<keyword evidence="5 8" id="KW-0812">Transmembrane</keyword>
<feature type="transmembrane region" description="Helical" evidence="8">
    <location>
        <begin position="102"/>
        <end position="120"/>
    </location>
</feature>
<comment type="similarity">
    <text evidence="2">Belongs to the auxin efflux carrier (TC 2.A.69) family.</text>
</comment>
<evidence type="ECO:0000313" key="9">
    <source>
        <dbReference type="EMBL" id="RGU92666.1"/>
    </source>
</evidence>